<reference evidence="4 5" key="1">
    <citation type="journal article" date="2011" name="Genome Biol. Evol.">
        <title>Integration of the genetic map and genome assembly of fugu facilitates insights into distinct features of genome evolution in teleosts and mammals.</title>
        <authorList>
            <person name="Kai W."/>
            <person name="Kikuchi K."/>
            <person name="Tohari S."/>
            <person name="Chew A.K."/>
            <person name="Tay A."/>
            <person name="Fujiwara A."/>
            <person name="Hosoya S."/>
            <person name="Suetake H."/>
            <person name="Naruse K."/>
            <person name="Brenner S."/>
            <person name="Suzuki Y."/>
            <person name="Venkatesh B."/>
        </authorList>
    </citation>
    <scope>NUCLEOTIDE SEQUENCE [LARGE SCALE GENOMIC DNA]</scope>
</reference>
<dbReference type="PANTHER" id="PTHR13527">
    <property type="entry name" value="SAYSVFN DOMAIN-CONTAINING PROTEIN 1"/>
    <property type="match status" value="1"/>
</dbReference>
<evidence type="ECO:0000313" key="5">
    <source>
        <dbReference type="Proteomes" id="UP000005226"/>
    </source>
</evidence>
<name>H2V9V1_TAKRU</name>
<evidence type="ECO:0000259" key="3">
    <source>
        <dbReference type="Pfam" id="PF10260"/>
    </source>
</evidence>
<keyword evidence="2" id="KW-1133">Transmembrane helix</keyword>
<dbReference type="PANTHER" id="PTHR13527:SF0">
    <property type="entry name" value="SAYSVFN DOMAIN-CONTAINING PROTEIN 1"/>
    <property type="match status" value="1"/>
</dbReference>
<dbReference type="InterPro" id="IPR019387">
    <property type="entry name" value="SAYSvFN_dom"/>
</dbReference>
<organism evidence="4 5">
    <name type="scientific">Takifugu rubripes</name>
    <name type="common">Japanese pufferfish</name>
    <name type="synonym">Fugu rubripes</name>
    <dbReference type="NCBI Taxonomy" id="31033"/>
    <lineage>
        <taxon>Eukaryota</taxon>
        <taxon>Metazoa</taxon>
        <taxon>Chordata</taxon>
        <taxon>Craniata</taxon>
        <taxon>Vertebrata</taxon>
        <taxon>Euteleostomi</taxon>
        <taxon>Actinopterygii</taxon>
        <taxon>Neopterygii</taxon>
        <taxon>Teleostei</taxon>
        <taxon>Neoteleostei</taxon>
        <taxon>Acanthomorphata</taxon>
        <taxon>Eupercaria</taxon>
        <taxon>Tetraodontiformes</taxon>
        <taxon>Tetradontoidea</taxon>
        <taxon>Tetraodontidae</taxon>
        <taxon>Takifugu</taxon>
    </lineage>
</organism>
<dbReference type="GeneID" id="101062561"/>
<dbReference type="KEGG" id="tru:101062561"/>
<dbReference type="Ensembl" id="ENSTRUT00000046145.3">
    <property type="protein sequence ID" value="ENSTRUP00000045991.2"/>
    <property type="gene ID" value="ENSTRUG00000017938.3"/>
</dbReference>
<dbReference type="Proteomes" id="UP000005226">
    <property type="component" value="Chromosome 16"/>
</dbReference>
<dbReference type="InterPro" id="IPR039159">
    <property type="entry name" value="SAYSD1"/>
</dbReference>
<feature type="compositionally biased region" description="Gly residues" evidence="1">
    <location>
        <begin position="48"/>
        <end position="57"/>
    </location>
</feature>
<feature type="transmembrane region" description="Helical" evidence="2">
    <location>
        <begin position="95"/>
        <end position="123"/>
    </location>
</feature>
<dbReference type="GeneTree" id="ENSGT00390000004313"/>
<dbReference type="Pfam" id="PF10260">
    <property type="entry name" value="SAYSvFN"/>
    <property type="match status" value="1"/>
</dbReference>
<evidence type="ECO:0000256" key="2">
    <source>
        <dbReference type="SAM" id="Phobius"/>
    </source>
</evidence>
<sequence length="171" mass="18934">MEQKLAEFRARRQAENAVKNETFAASLNPEETVDTQPESTSASEGEGSRGTVGGTRGPGQTPAKDRSDWFLDSALGRWLTTRKSVLSNLTLLKCLLWLVLLGLFVELEFGLPFFVVSLFYWLYEGLRSPAARQPGELSAYSVFNPDCQPLLGSLTAEQLEGEMGYRPLANR</sequence>
<feature type="region of interest" description="Disordered" evidence="1">
    <location>
        <begin position="17"/>
        <end position="65"/>
    </location>
</feature>
<protein>
    <submittedName>
        <fullName evidence="4">SAYSVFN motif domain containing 1</fullName>
    </submittedName>
</protein>
<keyword evidence="5" id="KW-1185">Reference proteome</keyword>
<proteinExistence type="predicted"/>
<dbReference type="AlphaFoldDB" id="H2V9V1"/>
<dbReference type="eggNOG" id="KOG3249">
    <property type="taxonomic scope" value="Eukaryota"/>
</dbReference>
<dbReference type="RefSeq" id="XP_003971892.1">
    <property type="nucleotide sequence ID" value="XM_003971843.3"/>
</dbReference>
<keyword evidence="2" id="KW-0812">Transmembrane</keyword>
<dbReference type="OMA" id="ERQLTMG"/>
<dbReference type="InParanoid" id="H2V9V1"/>
<feature type="compositionally biased region" description="Polar residues" evidence="1">
    <location>
        <begin position="34"/>
        <end position="43"/>
    </location>
</feature>
<reference evidence="4" key="2">
    <citation type="submission" date="2025-08" db="UniProtKB">
        <authorList>
            <consortium name="Ensembl"/>
        </authorList>
    </citation>
    <scope>IDENTIFICATION</scope>
</reference>
<dbReference type="CTD" id="55776"/>
<dbReference type="OrthoDB" id="71310at2759"/>
<dbReference type="FunCoup" id="H2V9V1">
    <property type="interactions" value="38"/>
</dbReference>
<gene>
    <name evidence="4" type="primary">saysd1</name>
</gene>
<dbReference type="STRING" id="31033.ENSTRUP00000045991"/>
<keyword evidence="2" id="KW-0472">Membrane</keyword>
<evidence type="ECO:0000256" key="1">
    <source>
        <dbReference type="SAM" id="MobiDB-lite"/>
    </source>
</evidence>
<evidence type="ECO:0000313" key="4">
    <source>
        <dbReference type="Ensembl" id="ENSTRUP00000045991.2"/>
    </source>
</evidence>
<feature type="domain" description="SAYSvFN" evidence="3">
    <location>
        <begin position="94"/>
        <end position="163"/>
    </location>
</feature>
<reference evidence="4" key="3">
    <citation type="submission" date="2025-09" db="UniProtKB">
        <authorList>
            <consortium name="Ensembl"/>
        </authorList>
    </citation>
    <scope>IDENTIFICATION</scope>
</reference>
<accession>H2V9V1</accession>
<dbReference type="HOGENOM" id="CLU_114258_0_1_1"/>